<keyword evidence="2" id="KW-1185">Reference proteome</keyword>
<protein>
    <submittedName>
        <fullName evidence="1">Uncharacterized protein</fullName>
    </submittedName>
</protein>
<accession>A0A1B7N9N6</accession>
<evidence type="ECO:0000313" key="2">
    <source>
        <dbReference type="Proteomes" id="UP000092154"/>
    </source>
</evidence>
<dbReference type="InParanoid" id="A0A1B7N9N6"/>
<proteinExistence type="predicted"/>
<organism evidence="1 2">
    <name type="scientific">Rhizopogon vinicolor AM-OR11-026</name>
    <dbReference type="NCBI Taxonomy" id="1314800"/>
    <lineage>
        <taxon>Eukaryota</taxon>
        <taxon>Fungi</taxon>
        <taxon>Dikarya</taxon>
        <taxon>Basidiomycota</taxon>
        <taxon>Agaricomycotina</taxon>
        <taxon>Agaricomycetes</taxon>
        <taxon>Agaricomycetidae</taxon>
        <taxon>Boletales</taxon>
        <taxon>Suillineae</taxon>
        <taxon>Rhizopogonaceae</taxon>
        <taxon>Rhizopogon</taxon>
    </lineage>
</organism>
<dbReference type="Proteomes" id="UP000092154">
    <property type="component" value="Unassembled WGS sequence"/>
</dbReference>
<dbReference type="AlphaFoldDB" id="A0A1B7N9N6"/>
<gene>
    <name evidence="1" type="ORF">K503DRAFT_475265</name>
</gene>
<reference evidence="1 2" key="1">
    <citation type="submission" date="2016-06" db="EMBL/GenBank/DDBJ databases">
        <title>Comparative genomics of the ectomycorrhizal sister species Rhizopogon vinicolor and Rhizopogon vesiculosus (Basidiomycota: Boletales) reveals a divergence of the mating type B locus.</title>
        <authorList>
            <consortium name="DOE Joint Genome Institute"/>
            <person name="Mujic A.B."/>
            <person name="Kuo A."/>
            <person name="Tritt A."/>
            <person name="Lipzen A."/>
            <person name="Chen C."/>
            <person name="Johnson J."/>
            <person name="Sharma A."/>
            <person name="Barry K."/>
            <person name="Grigoriev I.V."/>
            <person name="Spatafora J.W."/>
        </authorList>
    </citation>
    <scope>NUCLEOTIDE SEQUENCE [LARGE SCALE GENOMIC DNA]</scope>
    <source>
        <strain evidence="1 2">AM-OR11-026</strain>
    </source>
</reference>
<dbReference type="OrthoDB" id="2685112at2759"/>
<dbReference type="EMBL" id="KV448176">
    <property type="protein sequence ID" value="OAX41577.1"/>
    <property type="molecule type" value="Genomic_DNA"/>
</dbReference>
<name>A0A1B7N9N6_9AGAM</name>
<evidence type="ECO:0000313" key="1">
    <source>
        <dbReference type="EMBL" id="OAX41577.1"/>
    </source>
</evidence>
<sequence length="394" mass="43247">MFIVDTLKTKLVSFRHKSGRSTPTRSTVDIKPVAEPNSQTFGNATSLLLSSKARKPRLFSSLTHIKRKSLSNVFKKDPAIQIPSTMSPRTISATLESSGDIPDVLEDGSFPIVPSRTEHRECSSEFGLISKSSTINESPTREDSYSLLGLHPPGSRTSIRVASLRMRTAAVWASIPATMDMDMDGVPASCEYSEASTSQTRMNSPERDETTSIDRATVYGPSFSSPATSVTAVSDWGMGHKQEPTYRTRKATLDERRRITEETQYNSSNSPAYGCGSFPDILSISSDQYANPRAGAGPLDSHHRSPDIPHAVCPTATKQPFSPLPVVHLFTNSDKDNTTSSIRGSLTLFQRPLATESPLRPWSCAKITRAKTKRASRRERDLLTRMSHILEASP</sequence>